<dbReference type="InterPro" id="IPR002938">
    <property type="entry name" value="FAD-bd"/>
</dbReference>
<dbReference type="GO" id="GO:0004497">
    <property type="term" value="F:monooxygenase activity"/>
    <property type="evidence" value="ECO:0007669"/>
    <property type="project" value="UniProtKB-KW"/>
</dbReference>
<dbReference type="GO" id="GO:0071949">
    <property type="term" value="F:FAD binding"/>
    <property type="evidence" value="ECO:0007669"/>
    <property type="project" value="InterPro"/>
</dbReference>
<evidence type="ECO:0000256" key="4">
    <source>
        <dbReference type="ARBA" id="ARBA00023002"/>
    </source>
</evidence>
<dbReference type="SUPFAM" id="SSF54373">
    <property type="entry name" value="FAD-linked reductases, C-terminal domain"/>
    <property type="match status" value="1"/>
</dbReference>
<comment type="similarity">
    <text evidence="1">Belongs to the paxM FAD-dependent monooxygenase family.</text>
</comment>
<gene>
    <name evidence="7" type="ORF">GGX14DRAFT_506866</name>
</gene>
<sequence>MDTHRRTLRIAVIGAGIAGLTAAIAFRKEGHAVEVFESSALNKEIGAALSLTSNALRALSYLGFNINNLRAGDYRGVMWFDSRGGEGKFAKMHDLRNSFDPPGILCHRSDLHDELKRLAGKDEGAGKPVTINLNCEVASCDPMAGTFTLKNGDVHHADLIIGADGIHSKIRTSVLGYQQTALPSSRAAFRCLVDTAKLQGRAEFDWIRLGEPGPRGVTAQDGSKRYLIIYPCRDDTLVNIVAHYPDLREQDKFDWNALVTKEELVEKFKDFAPQFAGLLALADAPVHLWQIRALPCLPTWIRGRAALAGDAAHATFPTMGQGAGIAIEDAVALACLMPPGTAADEVPARLVAYQTLRKERGEFILTESVEQVTIPAKQGLYSRSQEMQEYIMGHDAVVEAQEYLAAHFSKLEN</sequence>
<dbReference type="InterPro" id="IPR036188">
    <property type="entry name" value="FAD/NAD-bd_sf"/>
</dbReference>
<comment type="caution">
    <text evidence="7">The sequence shown here is derived from an EMBL/GenBank/DDBJ whole genome shotgun (WGS) entry which is preliminary data.</text>
</comment>
<dbReference type="InterPro" id="IPR050493">
    <property type="entry name" value="FAD-dep_Monooxygenase_BioMet"/>
</dbReference>
<keyword evidence="5" id="KW-0503">Monooxygenase</keyword>
<evidence type="ECO:0000259" key="6">
    <source>
        <dbReference type="Pfam" id="PF01494"/>
    </source>
</evidence>
<evidence type="ECO:0000256" key="2">
    <source>
        <dbReference type="ARBA" id="ARBA00022630"/>
    </source>
</evidence>
<dbReference type="PANTHER" id="PTHR13789">
    <property type="entry name" value="MONOOXYGENASE"/>
    <property type="match status" value="1"/>
</dbReference>
<protein>
    <submittedName>
        <fullName evidence="7">FAD/NAD(P)-binding domain-containing protein</fullName>
    </submittedName>
</protein>
<dbReference type="SUPFAM" id="SSF51905">
    <property type="entry name" value="FAD/NAD(P)-binding domain"/>
    <property type="match status" value="1"/>
</dbReference>
<keyword evidence="3" id="KW-0274">FAD</keyword>
<dbReference type="PANTHER" id="PTHR13789:SF314">
    <property type="entry name" value="FAD-BINDING DOMAIN-CONTAINING PROTEIN"/>
    <property type="match status" value="1"/>
</dbReference>
<dbReference type="Gene3D" id="3.50.50.60">
    <property type="entry name" value="FAD/NAD(P)-binding domain"/>
    <property type="match status" value="1"/>
</dbReference>
<keyword evidence="2" id="KW-0285">Flavoprotein</keyword>
<keyword evidence="8" id="KW-1185">Reference proteome</keyword>
<evidence type="ECO:0000313" key="7">
    <source>
        <dbReference type="EMBL" id="KAJ7191308.1"/>
    </source>
</evidence>
<dbReference type="EMBL" id="JARJCW010000134">
    <property type="protein sequence ID" value="KAJ7191308.1"/>
    <property type="molecule type" value="Genomic_DNA"/>
</dbReference>
<evidence type="ECO:0000256" key="1">
    <source>
        <dbReference type="ARBA" id="ARBA00007992"/>
    </source>
</evidence>
<dbReference type="Pfam" id="PF01494">
    <property type="entry name" value="FAD_binding_3"/>
    <property type="match status" value="1"/>
</dbReference>
<name>A0AAD6Y2E2_9AGAR</name>
<evidence type="ECO:0000256" key="5">
    <source>
        <dbReference type="ARBA" id="ARBA00023033"/>
    </source>
</evidence>
<dbReference type="AlphaFoldDB" id="A0AAD6Y2E2"/>
<evidence type="ECO:0000313" key="8">
    <source>
        <dbReference type="Proteomes" id="UP001219525"/>
    </source>
</evidence>
<keyword evidence="4" id="KW-0560">Oxidoreductase</keyword>
<dbReference type="PRINTS" id="PR00420">
    <property type="entry name" value="RNGMNOXGNASE"/>
</dbReference>
<evidence type="ECO:0000256" key="3">
    <source>
        <dbReference type="ARBA" id="ARBA00022827"/>
    </source>
</evidence>
<reference evidence="7" key="1">
    <citation type="submission" date="2023-03" db="EMBL/GenBank/DDBJ databases">
        <title>Massive genome expansion in bonnet fungi (Mycena s.s.) driven by repeated elements and novel gene families across ecological guilds.</title>
        <authorList>
            <consortium name="Lawrence Berkeley National Laboratory"/>
            <person name="Harder C.B."/>
            <person name="Miyauchi S."/>
            <person name="Viragh M."/>
            <person name="Kuo A."/>
            <person name="Thoen E."/>
            <person name="Andreopoulos B."/>
            <person name="Lu D."/>
            <person name="Skrede I."/>
            <person name="Drula E."/>
            <person name="Henrissat B."/>
            <person name="Morin E."/>
            <person name="Kohler A."/>
            <person name="Barry K."/>
            <person name="LaButti K."/>
            <person name="Morin E."/>
            <person name="Salamov A."/>
            <person name="Lipzen A."/>
            <person name="Mereny Z."/>
            <person name="Hegedus B."/>
            <person name="Baldrian P."/>
            <person name="Stursova M."/>
            <person name="Weitz H."/>
            <person name="Taylor A."/>
            <person name="Grigoriev I.V."/>
            <person name="Nagy L.G."/>
            <person name="Martin F."/>
            <person name="Kauserud H."/>
        </authorList>
    </citation>
    <scope>NUCLEOTIDE SEQUENCE</scope>
    <source>
        <strain evidence="7">9144</strain>
    </source>
</reference>
<accession>A0AAD6Y2E2</accession>
<organism evidence="7 8">
    <name type="scientific">Mycena pura</name>
    <dbReference type="NCBI Taxonomy" id="153505"/>
    <lineage>
        <taxon>Eukaryota</taxon>
        <taxon>Fungi</taxon>
        <taxon>Dikarya</taxon>
        <taxon>Basidiomycota</taxon>
        <taxon>Agaricomycotina</taxon>
        <taxon>Agaricomycetes</taxon>
        <taxon>Agaricomycetidae</taxon>
        <taxon>Agaricales</taxon>
        <taxon>Marasmiineae</taxon>
        <taxon>Mycenaceae</taxon>
        <taxon>Mycena</taxon>
    </lineage>
</organism>
<dbReference type="Proteomes" id="UP001219525">
    <property type="component" value="Unassembled WGS sequence"/>
</dbReference>
<feature type="domain" description="FAD-binding" evidence="6">
    <location>
        <begin position="9"/>
        <end position="364"/>
    </location>
</feature>
<proteinExistence type="inferred from homology"/>